<feature type="non-terminal residue" evidence="1">
    <location>
        <position position="1"/>
    </location>
</feature>
<comment type="caution">
    <text evidence="1">The sequence shown here is derived from an EMBL/GenBank/DDBJ whole genome shotgun (WGS) entry which is preliminary data.</text>
</comment>
<reference evidence="1" key="1">
    <citation type="submission" date="2021-06" db="EMBL/GenBank/DDBJ databases">
        <authorList>
            <person name="Kallberg Y."/>
            <person name="Tangrot J."/>
            <person name="Rosling A."/>
        </authorList>
    </citation>
    <scope>NUCLEOTIDE SEQUENCE</scope>
    <source>
        <strain evidence="1">MA461A</strain>
    </source>
</reference>
<sequence length="121" mass="14444">DISKQRNTGSYLIRYACEGLLSIAIDLANNYANIKLSHKHLHQRPRHISVSEQVKQYIRENLVFRASELHREIITKKLDGFETLTVDQVYFWWAHEASKYYRRHEDQYQSAKLLLHEKGFK</sequence>
<evidence type="ECO:0000313" key="1">
    <source>
        <dbReference type="EMBL" id="CAG8848268.1"/>
    </source>
</evidence>
<name>A0ACA9ST12_9GLOM</name>
<accession>A0ACA9ST12</accession>
<protein>
    <submittedName>
        <fullName evidence="1">20812_t:CDS:1</fullName>
    </submittedName>
</protein>
<organism evidence="1 2">
    <name type="scientific">Racocetra persica</name>
    <dbReference type="NCBI Taxonomy" id="160502"/>
    <lineage>
        <taxon>Eukaryota</taxon>
        <taxon>Fungi</taxon>
        <taxon>Fungi incertae sedis</taxon>
        <taxon>Mucoromycota</taxon>
        <taxon>Glomeromycotina</taxon>
        <taxon>Glomeromycetes</taxon>
        <taxon>Diversisporales</taxon>
        <taxon>Gigasporaceae</taxon>
        <taxon>Racocetra</taxon>
    </lineage>
</organism>
<dbReference type="EMBL" id="CAJVQC010159953">
    <property type="protein sequence ID" value="CAG8848268.1"/>
    <property type="molecule type" value="Genomic_DNA"/>
</dbReference>
<feature type="non-terminal residue" evidence="1">
    <location>
        <position position="121"/>
    </location>
</feature>
<evidence type="ECO:0000313" key="2">
    <source>
        <dbReference type="Proteomes" id="UP000789920"/>
    </source>
</evidence>
<gene>
    <name evidence="1" type="ORF">RPERSI_LOCUS35031</name>
</gene>
<proteinExistence type="predicted"/>
<dbReference type="Proteomes" id="UP000789920">
    <property type="component" value="Unassembled WGS sequence"/>
</dbReference>
<keyword evidence="2" id="KW-1185">Reference proteome</keyword>